<dbReference type="InterPro" id="IPR016962">
    <property type="entry name" value="Dehydrase_ECs4332_prd"/>
</dbReference>
<dbReference type="EMBL" id="BAAAFA010000006">
    <property type="protein sequence ID" value="GAA0817685.1"/>
    <property type="molecule type" value="Genomic_DNA"/>
</dbReference>
<organism evidence="2 3">
    <name type="scientific">Colwellia asteriadis</name>
    <dbReference type="NCBI Taxonomy" id="517723"/>
    <lineage>
        <taxon>Bacteria</taxon>
        <taxon>Pseudomonadati</taxon>
        <taxon>Pseudomonadota</taxon>
        <taxon>Gammaproteobacteria</taxon>
        <taxon>Alteromonadales</taxon>
        <taxon>Colwelliaceae</taxon>
        <taxon>Colwellia</taxon>
    </lineage>
</organism>
<evidence type="ECO:0000313" key="3">
    <source>
        <dbReference type="Proteomes" id="UP001500021"/>
    </source>
</evidence>
<name>A0ABN1L772_9GAMM</name>
<accession>A0ABN1L772</accession>
<dbReference type="Pfam" id="PF22818">
    <property type="entry name" value="ApeI-like"/>
    <property type="match status" value="1"/>
</dbReference>
<gene>
    <name evidence="2" type="ORF">GCM10009111_19250</name>
</gene>
<dbReference type="RefSeq" id="WP_252738747.1">
    <property type="nucleotide sequence ID" value="NZ_BAAAFA010000006.1"/>
</dbReference>
<comment type="caution">
    <text evidence="2">The sequence shown here is derived from an EMBL/GenBank/DDBJ whole genome shotgun (WGS) entry which is preliminary data.</text>
</comment>
<feature type="domain" description="ApeI dehydratase-like" evidence="1">
    <location>
        <begin position="15"/>
        <end position="113"/>
    </location>
</feature>
<dbReference type="SUPFAM" id="SSF54637">
    <property type="entry name" value="Thioesterase/thiol ester dehydrase-isomerase"/>
    <property type="match status" value="1"/>
</dbReference>
<sequence length="119" mass="13587">MTSLQNTQVEITHHQKTTHGALLTFMVEPSLDYFKGHFPTAPILAGVVQLDWAVNFGQQYLSLKPHAVKQVEVLKYQLVITPNTQVFLELEQKSEVKFTFKFYSEHGTHSSGRIVLEEN</sequence>
<protein>
    <recommendedName>
        <fullName evidence="1">ApeI dehydratase-like domain-containing protein</fullName>
    </recommendedName>
</protein>
<evidence type="ECO:0000313" key="2">
    <source>
        <dbReference type="EMBL" id="GAA0817685.1"/>
    </source>
</evidence>
<evidence type="ECO:0000259" key="1">
    <source>
        <dbReference type="Pfam" id="PF22818"/>
    </source>
</evidence>
<dbReference type="Gene3D" id="3.10.129.10">
    <property type="entry name" value="Hotdog Thioesterase"/>
    <property type="match status" value="1"/>
</dbReference>
<reference evidence="2 3" key="1">
    <citation type="journal article" date="2019" name="Int. J. Syst. Evol. Microbiol.">
        <title>The Global Catalogue of Microorganisms (GCM) 10K type strain sequencing project: providing services to taxonomists for standard genome sequencing and annotation.</title>
        <authorList>
            <consortium name="The Broad Institute Genomics Platform"/>
            <consortium name="The Broad Institute Genome Sequencing Center for Infectious Disease"/>
            <person name="Wu L."/>
            <person name="Ma J."/>
        </authorList>
    </citation>
    <scope>NUCLEOTIDE SEQUENCE [LARGE SCALE GENOMIC DNA]</scope>
    <source>
        <strain evidence="2 3">JCM 15608</strain>
    </source>
</reference>
<dbReference type="Proteomes" id="UP001500021">
    <property type="component" value="Unassembled WGS sequence"/>
</dbReference>
<proteinExistence type="predicted"/>
<dbReference type="InterPro" id="IPR029069">
    <property type="entry name" value="HotDog_dom_sf"/>
</dbReference>
<dbReference type="InterPro" id="IPR054545">
    <property type="entry name" value="ApeI-like"/>
</dbReference>
<keyword evidence="3" id="KW-1185">Reference proteome</keyword>
<dbReference type="PIRSF" id="PIRSF030962">
    <property type="entry name" value="Dehydrase_ECs4332_prd"/>
    <property type="match status" value="1"/>
</dbReference>